<proteinExistence type="predicted"/>
<dbReference type="GO" id="GO:0005829">
    <property type="term" value="C:cytosol"/>
    <property type="evidence" value="ECO:0007669"/>
    <property type="project" value="TreeGrafter"/>
</dbReference>
<dbReference type="RefSeq" id="WP_203691766.1">
    <property type="nucleotide sequence ID" value="NZ_BAAALC010000021.1"/>
</dbReference>
<keyword evidence="3" id="KW-1185">Reference proteome</keyword>
<dbReference type="GO" id="GO:0008610">
    <property type="term" value="P:lipid biosynthetic process"/>
    <property type="evidence" value="ECO:0007669"/>
    <property type="project" value="UniProtKB-ARBA"/>
</dbReference>
<gene>
    <name evidence="2" type="ORF">Cco03nite_21430</name>
</gene>
<evidence type="ECO:0000259" key="1">
    <source>
        <dbReference type="Pfam" id="PF00668"/>
    </source>
</evidence>
<organism evidence="2 3">
    <name type="scientific">Catellatospora coxensis</name>
    <dbReference type="NCBI Taxonomy" id="310354"/>
    <lineage>
        <taxon>Bacteria</taxon>
        <taxon>Bacillati</taxon>
        <taxon>Actinomycetota</taxon>
        <taxon>Actinomycetes</taxon>
        <taxon>Micromonosporales</taxon>
        <taxon>Micromonosporaceae</taxon>
        <taxon>Catellatospora</taxon>
    </lineage>
</organism>
<dbReference type="EMBL" id="BONI01000014">
    <property type="protein sequence ID" value="GIG05443.1"/>
    <property type="molecule type" value="Genomic_DNA"/>
</dbReference>
<feature type="domain" description="Condensation" evidence="1">
    <location>
        <begin position="22"/>
        <end position="460"/>
    </location>
</feature>
<comment type="caution">
    <text evidence="2">The sequence shown here is derived from an EMBL/GenBank/DDBJ whole genome shotgun (WGS) entry which is preliminary data.</text>
</comment>
<reference evidence="2 3" key="1">
    <citation type="submission" date="2021-01" db="EMBL/GenBank/DDBJ databases">
        <title>Whole genome shotgun sequence of Catellatospora coxensis NBRC 107359.</title>
        <authorList>
            <person name="Komaki H."/>
            <person name="Tamura T."/>
        </authorList>
    </citation>
    <scope>NUCLEOTIDE SEQUENCE [LARGE SCALE GENOMIC DNA]</scope>
    <source>
        <strain evidence="2 3">NBRC 107359</strain>
    </source>
</reference>
<dbReference type="Proteomes" id="UP000630887">
    <property type="component" value="Unassembled WGS sequence"/>
</dbReference>
<dbReference type="Gene3D" id="3.30.559.10">
    <property type="entry name" value="Chloramphenicol acetyltransferase-like domain"/>
    <property type="match status" value="1"/>
</dbReference>
<dbReference type="GO" id="GO:0009239">
    <property type="term" value="P:enterobactin biosynthetic process"/>
    <property type="evidence" value="ECO:0007669"/>
    <property type="project" value="TreeGrafter"/>
</dbReference>
<dbReference type="PANTHER" id="PTHR45527">
    <property type="entry name" value="NONRIBOSOMAL PEPTIDE SYNTHETASE"/>
    <property type="match status" value="1"/>
</dbReference>
<dbReference type="GO" id="GO:0009366">
    <property type="term" value="C:enterobactin synthetase complex"/>
    <property type="evidence" value="ECO:0007669"/>
    <property type="project" value="TreeGrafter"/>
</dbReference>
<dbReference type="GO" id="GO:0047527">
    <property type="term" value="F:2,3-dihydroxybenzoate-serine ligase activity"/>
    <property type="evidence" value="ECO:0007669"/>
    <property type="project" value="TreeGrafter"/>
</dbReference>
<dbReference type="GO" id="GO:0043041">
    <property type="term" value="P:amino acid activation for nonribosomal peptide biosynthetic process"/>
    <property type="evidence" value="ECO:0007669"/>
    <property type="project" value="TreeGrafter"/>
</dbReference>
<dbReference type="InterPro" id="IPR023213">
    <property type="entry name" value="CAT-like_dom_sf"/>
</dbReference>
<sequence length="462" mass="52158">MIDDLTRASERSVAPGAPIDGRFPLSSMQEVFCSDERHMTDRFIVVNAWRVRGHVDTAALQGALDDLVARHEILRSVFGHDGGEPYQRVLPPCAVPLLVADIEPFTGRSREIRAEELIIEAEVGRLDPSELPLIRAQLHRFDEQDSVFVLVHHHLGMDGRSVGVGIRDLAEFYAARVAGREPALPEVRQARDFALWQRARSREWDSAEGAEIRAYWHDRLAGAQMFTLPTDRPMPERYTVPYSEHVFEYDEEFTSSMAVLARRERCSLFMLLLAAMAVLAYEIRGVTDTSFRVLTSGRNEVAFQETVGLLIDFLPMRVEIADCASFRDVLRRTRTAVAGAFTHEIPMGEITKLAPDLTRPEQNPSDCFMNFIFHQQPSAAETYPIGDGAVEIRERVLEPEQTGDMPFGSSWNLEVLPSGRFGGGVLYNRDEFDESTIARWTGAYRRILQRAVADPGAPWRRL</sequence>
<dbReference type="Gene3D" id="3.30.559.30">
    <property type="entry name" value="Nonribosomal peptide synthetase, condensation domain"/>
    <property type="match status" value="1"/>
</dbReference>
<dbReference type="GO" id="GO:0031177">
    <property type="term" value="F:phosphopantetheine binding"/>
    <property type="evidence" value="ECO:0007669"/>
    <property type="project" value="TreeGrafter"/>
</dbReference>
<dbReference type="PANTHER" id="PTHR45527:SF1">
    <property type="entry name" value="FATTY ACID SYNTHASE"/>
    <property type="match status" value="1"/>
</dbReference>
<dbReference type="SUPFAM" id="SSF52777">
    <property type="entry name" value="CoA-dependent acyltransferases"/>
    <property type="match status" value="2"/>
</dbReference>
<dbReference type="Pfam" id="PF00668">
    <property type="entry name" value="Condensation"/>
    <property type="match status" value="1"/>
</dbReference>
<protein>
    <recommendedName>
        <fullName evidence="1">Condensation domain-containing protein</fullName>
    </recommendedName>
</protein>
<accession>A0A8J3KSK1</accession>
<evidence type="ECO:0000313" key="2">
    <source>
        <dbReference type="EMBL" id="GIG05443.1"/>
    </source>
</evidence>
<dbReference type="AlphaFoldDB" id="A0A8J3KSK1"/>
<name>A0A8J3KSK1_9ACTN</name>
<dbReference type="InterPro" id="IPR001242">
    <property type="entry name" value="Condensation_dom"/>
</dbReference>
<evidence type="ECO:0000313" key="3">
    <source>
        <dbReference type="Proteomes" id="UP000630887"/>
    </source>
</evidence>